<dbReference type="Gene3D" id="4.10.320.10">
    <property type="entry name" value="E3-binding domain"/>
    <property type="match status" value="1"/>
</dbReference>
<evidence type="ECO:0000256" key="3">
    <source>
        <dbReference type="ARBA" id="ARBA00022679"/>
    </source>
</evidence>
<evidence type="ECO:0000256" key="7">
    <source>
        <dbReference type="SAM" id="MobiDB-lite"/>
    </source>
</evidence>
<protein>
    <recommendedName>
        <fullName evidence="6">Dihydrolipoamide acetyltransferase component of pyruvate dehydrogenase complex</fullName>
        <ecNumber evidence="6">2.3.1.-</ecNumber>
    </recommendedName>
</protein>
<evidence type="ECO:0000259" key="9">
    <source>
        <dbReference type="PROSITE" id="PS51826"/>
    </source>
</evidence>
<dbReference type="InterPro" id="IPR036625">
    <property type="entry name" value="E3-bd_dom_sf"/>
</dbReference>
<gene>
    <name evidence="10" type="ORF">ELQ35_21345</name>
</gene>
<dbReference type="PANTHER" id="PTHR43178">
    <property type="entry name" value="DIHYDROLIPOAMIDE ACETYLTRANSFERASE COMPONENT OF PYRUVATE DEHYDROGENASE COMPLEX"/>
    <property type="match status" value="1"/>
</dbReference>
<dbReference type="InterPro" id="IPR023213">
    <property type="entry name" value="CAT-like_dom_sf"/>
</dbReference>
<dbReference type="InterPro" id="IPR004167">
    <property type="entry name" value="PSBD"/>
</dbReference>
<reference evidence="10 11" key="1">
    <citation type="submission" date="2018-12" db="EMBL/GenBank/DDBJ databases">
        <title>Bacillus chawlae sp. nov., Bacillus glennii sp. nov., and Bacillus saganii sp. nov. Isolated from the Vehicle Assembly Building at Kennedy Space Center where the Viking Spacecraft were Assembled.</title>
        <authorList>
            <person name="Seuylemezian A."/>
            <person name="Vaishampayan P."/>
        </authorList>
    </citation>
    <scope>NUCLEOTIDE SEQUENCE [LARGE SCALE GENOMIC DNA]</scope>
    <source>
        <strain evidence="10 11">L5</strain>
    </source>
</reference>
<dbReference type="GO" id="GO:0005737">
    <property type="term" value="C:cytoplasm"/>
    <property type="evidence" value="ECO:0007669"/>
    <property type="project" value="TreeGrafter"/>
</dbReference>
<dbReference type="PROSITE" id="PS51826">
    <property type="entry name" value="PSBD"/>
    <property type="match status" value="1"/>
</dbReference>
<feature type="domain" description="Peripheral subunit-binding (PSBD)" evidence="9">
    <location>
        <begin position="118"/>
        <end position="155"/>
    </location>
</feature>
<dbReference type="EC" id="2.3.1.-" evidence="6"/>
<keyword evidence="3 6" id="KW-0808">Transferase</keyword>
<comment type="cofactor">
    <cofactor evidence="1 6">
        <name>(R)-lipoate</name>
        <dbReference type="ChEBI" id="CHEBI:83088"/>
    </cofactor>
</comment>
<evidence type="ECO:0000256" key="2">
    <source>
        <dbReference type="ARBA" id="ARBA00007317"/>
    </source>
</evidence>
<dbReference type="InterPro" id="IPR003016">
    <property type="entry name" value="2-oxoA_DH_lipoyl-BS"/>
</dbReference>
<dbReference type="CDD" id="cd06849">
    <property type="entry name" value="lipoyl_domain"/>
    <property type="match status" value="1"/>
</dbReference>
<evidence type="ECO:0000259" key="8">
    <source>
        <dbReference type="PROSITE" id="PS50968"/>
    </source>
</evidence>
<evidence type="ECO:0000256" key="6">
    <source>
        <dbReference type="RuleBase" id="RU003423"/>
    </source>
</evidence>
<dbReference type="FunFam" id="3.30.559.10:FF:000007">
    <property type="entry name" value="Dihydrolipoamide acetyltransferase component of pyruvate dehydrogenase complex"/>
    <property type="match status" value="1"/>
</dbReference>
<dbReference type="RefSeq" id="WP_126867199.1">
    <property type="nucleotide sequence ID" value="NZ_JAUSTX010000022.1"/>
</dbReference>
<dbReference type="Gene3D" id="3.30.559.10">
    <property type="entry name" value="Chloramphenicol acetyltransferase-like domain"/>
    <property type="match status" value="1"/>
</dbReference>
<feature type="region of interest" description="Disordered" evidence="7">
    <location>
        <begin position="93"/>
        <end position="113"/>
    </location>
</feature>
<comment type="similarity">
    <text evidence="2 6">Belongs to the 2-oxoacid dehydrogenase family.</text>
</comment>
<dbReference type="Proteomes" id="UP000267430">
    <property type="component" value="Unassembled WGS sequence"/>
</dbReference>
<dbReference type="InterPro" id="IPR050743">
    <property type="entry name" value="2-oxoacid_DH_E2_comp"/>
</dbReference>
<evidence type="ECO:0000256" key="1">
    <source>
        <dbReference type="ARBA" id="ARBA00001938"/>
    </source>
</evidence>
<dbReference type="InterPro" id="IPR001078">
    <property type="entry name" value="2-oxoacid_DH_actylTfrase"/>
</dbReference>
<dbReference type="Pfam" id="PF02817">
    <property type="entry name" value="E3_binding"/>
    <property type="match status" value="1"/>
</dbReference>
<evidence type="ECO:0000256" key="4">
    <source>
        <dbReference type="ARBA" id="ARBA00022823"/>
    </source>
</evidence>
<feature type="domain" description="Lipoyl-binding" evidence="8">
    <location>
        <begin position="3"/>
        <end position="78"/>
    </location>
</feature>
<feature type="compositionally biased region" description="Basic and acidic residues" evidence="7">
    <location>
        <begin position="93"/>
        <end position="103"/>
    </location>
</feature>
<comment type="caution">
    <text evidence="10">The sequence shown here is derived from an EMBL/GenBank/DDBJ whole genome shotgun (WGS) entry which is preliminary data.</text>
</comment>
<dbReference type="EMBL" id="RYZZ01000046">
    <property type="protein sequence ID" value="RUQ24790.1"/>
    <property type="molecule type" value="Genomic_DNA"/>
</dbReference>
<dbReference type="PROSITE" id="PS50968">
    <property type="entry name" value="BIOTINYL_LIPOYL"/>
    <property type="match status" value="1"/>
</dbReference>
<organism evidence="10 11">
    <name type="scientific">Peribacillus cavernae</name>
    <dbReference type="NCBI Taxonomy" id="1674310"/>
    <lineage>
        <taxon>Bacteria</taxon>
        <taxon>Bacillati</taxon>
        <taxon>Bacillota</taxon>
        <taxon>Bacilli</taxon>
        <taxon>Bacillales</taxon>
        <taxon>Bacillaceae</taxon>
        <taxon>Peribacillus</taxon>
    </lineage>
</organism>
<dbReference type="SUPFAM" id="SSF51230">
    <property type="entry name" value="Single hybrid motif"/>
    <property type="match status" value="1"/>
</dbReference>
<dbReference type="Pfam" id="PF00364">
    <property type="entry name" value="Biotin_lipoyl"/>
    <property type="match status" value="1"/>
</dbReference>
<dbReference type="GO" id="GO:0016407">
    <property type="term" value="F:acetyltransferase activity"/>
    <property type="evidence" value="ECO:0007669"/>
    <property type="project" value="TreeGrafter"/>
</dbReference>
<dbReference type="SUPFAM" id="SSF47005">
    <property type="entry name" value="Peripheral subunit-binding domain of 2-oxo acid dehydrogenase complex"/>
    <property type="match status" value="1"/>
</dbReference>
<keyword evidence="4 6" id="KW-0450">Lipoyl</keyword>
<keyword evidence="11" id="KW-1185">Reference proteome</keyword>
<proteinExistence type="inferred from homology"/>
<dbReference type="Pfam" id="PF00198">
    <property type="entry name" value="2-oxoacid_dh"/>
    <property type="match status" value="1"/>
</dbReference>
<accession>A0A433H8Y4</accession>
<sequence length="432" mass="47002">MAIEQMKMPQLGESVTEGTISKWLVKPGDHVNKYDPMLEVITDKVNAEVPSSFTGTIVELMAEEDQTLAVGEIICTIDVAGVKTDEADGKENFHTEEKEDVSREPSNLAADTVQGKARYSPAVLKISQENGIDLNQVAGTGKEGRITRKDLVKLINSGNIPQAGASKAEAKPEARQESTASVQLQSTPKPAESVSVPTAAGDIEIPVTGIRKAIASNMLRSKHEAPHAWTMVEVDATNLVAYRDSLKTEFKQKEGYNLTYFAFFVKAVAQSLKEFPQINSMWAGDKIIQKKDINISIAVATENALFVPVIKNADEKSIKGIAREVHELAGKVRSGKLKSDEMQGGTFTVNNTGSFGSVQSMGIINYPQAAILQVESIVKRPVIIDNMIAVRDMVNLCMSLDHRVLDGLVCGRFLARVKQIVEDISSSNTPIY</sequence>
<dbReference type="PANTHER" id="PTHR43178:SF5">
    <property type="entry name" value="LIPOAMIDE ACYLTRANSFERASE COMPONENT OF BRANCHED-CHAIN ALPHA-KETO ACID DEHYDROGENASE COMPLEX, MITOCHONDRIAL"/>
    <property type="match status" value="1"/>
</dbReference>
<dbReference type="GO" id="GO:0031405">
    <property type="term" value="F:lipoic acid binding"/>
    <property type="evidence" value="ECO:0007669"/>
    <property type="project" value="TreeGrafter"/>
</dbReference>
<evidence type="ECO:0000313" key="11">
    <source>
        <dbReference type="Proteomes" id="UP000267430"/>
    </source>
</evidence>
<name>A0A433H8Y4_9BACI</name>
<keyword evidence="5 6" id="KW-0012">Acyltransferase</keyword>
<dbReference type="OrthoDB" id="9805770at2"/>
<dbReference type="SUPFAM" id="SSF52777">
    <property type="entry name" value="CoA-dependent acyltransferases"/>
    <property type="match status" value="1"/>
</dbReference>
<feature type="region of interest" description="Disordered" evidence="7">
    <location>
        <begin position="162"/>
        <end position="196"/>
    </location>
</feature>
<dbReference type="PROSITE" id="PS00189">
    <property type="entry name" value="LIPOYL"/>
    <property type="match status" value="1"/>
</dbReference>
<dbReference type="InterPro" id="IPR011053">
    <property type="entry name" value="Single_hybrid_motif"/>
</dbReference>
<evidence type="ECO:0000313" key="10">
    <source>
        <dbReference type="EMBL" id="RUQ24790.1"/>
    </source>
</evidence>
<feature type="compositionally biased region" description="Polar residues" evidence="7">
    <location>
        <begin position="177"/>
        <end position="188"/>
    </location>
</feature>
<evidence type="ECO:0000256" key="5">
    <source>
        <dbReference type="ARBA" id="ARBA00023315"/>
    </source>
</evidence>
<dbReference type="Gene3D" id="2.40.50.100">
    <property type="match status" value="1"/>
</dbReference>
<dbReference type="InterPro" id="IPR000089">
    <property type="entry name" value="Biotin_lipoyl"/>
</dbReference>
<dbReference type="AlphaFoldDB" id="A0A433H8Y4"/>